<dbReference type="EMBL" id="CP037421">
    <property type="protein sequence ID" value="QDT28027.1"/>
    <property type="molecule type" value="Genomic_DNA"/>
</dbReference>
<dbReference type="InterPro" id="IPR035944">
    <property type="entry name" value="YfbM-like_sf"/>
</dbReference>
<keyword evidence="2" id="KW-1185">Reference proteome</keyword>
<dbReference type="Pfam" id="PF08974">
    <property type="entry name" value="DUF1877"/>
    <property type="match status" value="1"/>
</dbReference>
<evidence type="ECO:0000313" key="1">
    <source>
        <dbReference type="EMBL" id="QDT28027.1"/>
    </source>
</evidence>
<sequence length="165" mass="18381">MSVTNGFRQLSSETLSALKADASAFEAVCRNYDDPSYLEMDKVGYELLFILDPASVEFDNPDAATPFPGITDVLSGGTTIHEKIDLGYGPAKIVCDESLRKSIQEIDALTLEQFTEMAMGNEILPEVLMCELDESIIQDYHWPYLQSLAAFLREAIDQDLAVIRY</sequence>
<dbReference type="SUPFAM" id="SSF111069">
    <property type="entry name" value="Hypothetical protein yfbM"/>
    <property type="match status" value="1"/>
</dbReference>
<evidence type="ECO:0000313" key="2">
    <source>
        <dbReference type="Proteomes" id="UP000315647"/>
    </source>
</evidence>
<dbReference type="AlphaFoldDB" id="A0A517Q8U2"/>
<accession>A0A517Q8U2</accession>
<name>A0A517Q8U2_9PLAN</name>
<dbReference type="Gene3D" id="3.40.1760.10">
    <property type="entry name" value="YfbM-like super family"/>
    <property type="match status" value="1"/>
</dbReference>
<organism evidence="1 2">
    <name type="scientific">Gimesia panareensis</name>
    <dbReference type="NCBI Taxonomy" id="2527978"/>
    <lineage>
        <taxon>Bacteria</taxon>
        <taxon>Pseudomonadati</taxon>
        <taxon>Planctomycetota</taxon>
        <taxon>Planctomycetia</taxon>
        <taxon>Planctomycetales</taxon>
        <taxon>Planctomycetaceae</taxon>
        <taxon>Gimesia</taxon>
    </lineage>
</organism>
<protein>
    <recommendedName>
        <fullName evidence="3">DUF1877 domain-containing protein</fullName>
    </recommendedName>
</protein>
<evidence type="ECO:0008006" key="3">
    <source>
        <dbReference type="Google" id="ProtNLM"/>
    </source>
</evidence>
<dbReference type="InterPro" id="IPR015068">
    <property type="entry name" value="DUF1877"/>
</dbReference>
<dbReference type="Proteomes" id="UP000315647">
    <property type="component" value="Chromosome"/>
</dbReference>
<reference evidence="1 2" key="1">
    <citation type="submission" date="2019-03" db="EMBL/GenBank/DDBJ databases">
        <title>Deep-cultivation of Planctomycetes and their phenomic and genomic characterization uncovers novel biology.</title>
        <authorList>
            <person name="Wiegand S."/>
            <person name="Jogler M."/>
            <person name="Boedeker C."/>
            <person name="Pinto D."/>
            <person name="Vollmers J."/>
            <person name="Rivas-Marin E."/>
            <person name="Kohn T."/>
            <person name="Peeters S.H."/>
            <person name="Heuer A."/>
            <person name="Rast P."/>
            <person name="Oberbeckmann S."/>
            <person name="Bunk B."/>
            <person name="Jeske O."/>
            <person name="Meyerdierks A."/>
            <person name="Storesund J.E."/>
            <person name="Kallscheuer N."/>
            <person name="Luecker S."/>
            <person name="Lage O.M."/>
            <person name="Pohl T."/>
            <person name="Merkel B.J."/>
            <person name="Hornburger P."/>
            <person name="Mueller R.-W."/>
            <person name="Bruemmer F."/>
            <person name="Labrenz M."/>
            <person name="Spormann A.M."/>
            <person name="Op den Camp H."/>
            <person name="Overmann J."/>
            <person name="Amann R."/>
            <person name="Jetten M.S.M."/>
            <person name="Mascher T."/>
            <person name="Medema M.H."/>
            <person name="Devos D.P."/>
            <person name="Kaster A.-K."/>
            <person name="Ovreas L."/>
            <person name="Rohde M."/>
            <person name="Galperin M.Y."/>
            <person name="Jogler C."/>
        </authorList>
    </citation>
    <scope>NUCLEOTIDE SEQUENCE [LARGE SCALE GENOMIC DNA]</scope>
    <source>
        <strain evidence="1 2">Enr10</strain>
    </source>
</reference>
<gene>
    <name evidence="1" type="ORF">Enr10x_33660</name>
</gene>
<proteinExistence type="predicted"/>
<dbReference type="RefSeq" id="WP_145450696.1">
    <property type="nucleotide sequence ID" value="NZ_CP037421.1"/>
</dbReference>